<protein>
    <submittedName>
        <fullName evidence="10">ABC transporter ATP-binding protein</fullName>
    </submittedName>
</protein>
<dbReference type="SMART" id="SM00382">
    <property type="entry name" value="AAA"/>
    <property type="match status" value="1"/>
</dbReference>
<dbReference type="Gene3D" id="3.40.50.300">
    <property type="entry name" value="P-loop containing nucleotide triphosphate hydrolases"/>
    <property type="match status" value="1"/>
</dbReference>
<evidence type="ECO:0000256" key="4">
    <source>
        <dbReference type="ARBA" id="ARBA00022840"/>
    </source>
</evidence>
<dbReference type="GO" id="GO:0005524">
    <property type="term" value="F:ATP binding"/>
    <property type="evidence" value="ECO:0007669"/>
    <property type="project" value="UniProtKB-KW"/>
</dbReference>
<evidence type="ECO:0000256" key="7">
    <source>
        <dbReference type="SAM" id="Phobius"/>
    </source>
</evidence>
<dbReference type="InterPro" id="IPR036640">
    <property type="entry name" value="ABC1_TM_sf"/>
</dbReference>
<dbReference type="InterPro" id="IPR039421">
    <property type="entry name" value="Type_1_exporter"/>
</dbReference>
<evidence type="ECO:0000256" key="6">
    <source>
        <dbReference type="ARBA" id="ARBA00023136"/>
    </source>
</evidence>
<keyword evidence="2 7" id="KW-0812">Transmembrane</keyword>
<keyword evidence="5 7" id="KW-1133">Transmembrane helix</keyword>
<evidence type="ECO:0000256" key="2">
    <source>
        <dbReference type="ARBA" id="ARBA00022692"/>
    </source>
</evidence>
<dbReference type="SUPFAM" id="SSF90123">
    <property type="entry name" value="ABC transporter transmembrane region"/>
    <property type="match status" value="1"/>
</dbReference>
<reference evidence="11" key="1">
    <citation type="journal article" date="2019" name="Int. J. Syst. Evol. Microbiol.">
        <title>The Global Catalogue of Microorganisms (GCM) 10K type strain sequencing project: providing services to taxonomists for standard genome sequencing and annotation.</title>
        <authorList>
            <consortium name="The Broad Institute Genomics Platform"/>
            <consortium name="The Broad Institute Genome Sequencing Center for Infectious Disease"/>
            <person name="Wu L."/>
            <person name="Ma J."/>
        </authorList>
    </citation>
    <scope>NUCLEOTIDE SEQUENCE [LARGE SCALE GENOMIC DNA]</scope>
    <source>
        <strain evidence="11">GH52</strain>
    </source>
</reference>
<organism evidence="10 11">
    <name type="scientific">Paenibacillus yanchengensis</name>
    <dbReference type="NCBI Taxonomy" id="2035833"/>
    <lineage>
        <taxon>Bacteria</taxon>
        <taxon>Bacillati</taxon>
        <taxon>Bacillota</taxon>
        <taxon>Bacilli</taxon>
        <taxon>Bacillales</taxon>
        <taxon>Paenibacillaceae</taxon>
        <taxon>Paenibacillus</taxon>
    </lineage>
</organism>
<feature type="transmembrane region" description="Helical" evidence="7">
    <location>
        <begin position="290"/>
        <end position="309"/>
    </location>
</feature>
<accession>A0ABW4YEX9</accession>
<feature type="transmembrane region" description="Helical" evidence="7">
    <location>
        <begin position="261"/>
        <end position="278"/>
    </location>
</feature>
<keyword evidence="4 10" id="KW-0067">ATP-binding</keyword>
<keyword evidence="3" id="KW-0547">Nucleotide-binding</keyword>
<evidence type="ECO:0000256" key="3">
    <source>
        <dbReference type="ARBA" id="ARBA00022741"/>
    </source>
</evidence>
<dbReference type="Proteomes" id="UP001597362">
    <property type="component" value="Unassembled WGS sequence"/>
</dbReference>
<evidence type="ECO:0000259" key="8">
    <source>
        <dbReference type="PROSITE" id="PS50893"/>
    </source>
</evidence>
<dbReference type="CDD" id="cd07346">
    <property type="entry name" value="ABC_6TM_exporters"/>
    <property type="match status" value="1"/>
</dbReference>
<dbReference type="InterPro" id="IPR003593">
    <property type="entry name" value="AAA+_ATPase"/>
</dbReference>
<sequence length="590" mass="66982">MKKKGSKKEKKIFFKVYMWTISYLYQYRWKFALFVISGIVLTLVNLAVPKLFQRLIDDIIPQKNVSALLWLLAMFAILIVSFFTFTVLRQWMQRHIQEKAGIDLQLSLFHHLRKLGFSHYEKTPTGYTLSMFHTEVAAVQQMYSNLFPSMLERSVTVIISSILLFSINVKLSLIIIPCILLYFVGGPYFSKKWGVWNKEALHLRRETGKKLYDSISALIEVRAYGRVDWDLKRLIQSQSDYHRALLKQYVFSYLRGAMRTLSANIGTLVLFIASAIFIQQGSLTIGDFVAFSLYFFIVMDTLISLIGLLTQQSVVISQAELLYRFLAIEPEVKEVDKPHWLQEVKGAITFDRVSFGYNGQSDVIQHFNLDVQPGEKVAFVGSSGNGKSTLLKLVSRFYDTTSGEIRLDGMPISQLSFAQLRGSIGFVFQETYLFGGTIMDNIRFGKPEATGEEIIAAAKSAFAHHFIMEFPQGYQTEVGERGVKLSGGQKQRIAIARMFMKDPQIILLDEATSALDSTSEQEVMRSLDALLEGRTTIAVAHRLSTVQHFDKIVLVEQGQPAEVGRYEQLMEQQGAFYQLVRGRLSEGVVG</sequence>
<gene>
    <name evidence="10" type="ORF">ACFSJH_00200</name>
</gene>
<feature type="domain" description="ABC transmembrane type-1" evidence="9">
    <location>
        <begin position="32"/>
        <end position="311"/>
    </location>
</feature>
<feature type="domain" description="ABC transporter" evidence="8">
    <location>
        <begin position="348"/>
        <end position="582"/>
    </location>
</feature>
<dbReference type="Gene3D" id="1.20.1560.10">
    <property type="entry name" value="ABC transporter type 1, transmembrane domain"/>
    <property type="match status" value="1"/>
</dbReference>
<dbReference type="PROSITE" id="PS00211">
    <property type="entry name" value="ABC_TRANSPORTER_1"/>
    <property type="match status" value="1"/>
</dbReference>
<feature type="transmembrane region" description="Helical" evidence="7">
    <location>
        <begin position="68"/>
        <end position="88"/>
    </location>
</feature>
<dbReference type="EMBL" id="JBHUHO010000001">
    <property type="protein sequence ID" value="MFD2114176.1"/>
    <property type="molecule type" value="Genomic_DNA"/>
</dbReference>
<feature type="transmembrane region" description="Helical" evidence="7">
    <location>
        <begin position="155"/>
        <end position="184"/>
    </location>
</feature>
<proteinExistence type="predicted"/>
<keyword evidence="11" id="KW-1185">Reference proteome</keyword>
<keyword evidence="6 7" id="KW-0472">Membrane</keyword>
<name>A0ABW4YEX9_9BACL</name>
<dbReference type="PROSITE" id="PS50929">
    <property type="entry name" value="ABC_TM1F"/>
    <property type="match status" value="1"/>
</dbReference>
<dbReference type="SUPFAM" id="SSF52540">
    <property type="entry name" value="P-loop containing nucleoside triphosphate hydrolases"/>
    <property type="match status" value="1"/>
</dbReference>
<evidence type="ECO:0000256" key="5">
    <source>
        <dbReference type="ARBA" id="ARBA00022989"/>
    </source>
</evidence>
<dbReference type="InterPro" id="IPR017871">
    <property type="entry name" value="ABC_transporter-like_CS"/>
</dbReference>
<dbReference type="PANTHER" id="PTHR43394:SF1">
    <property type="entry name" value="ATP-BINDING CASSETTE SUB-FAMILY B MEMBER 10, MITOCHONDRIAL"/>
    <property type="match status" value="1"/>
</dbReference>
<evidence type="ECO:0000259" key="9">
    <source>
        <dbReference type="PROSITE" id="PS50929"/>
    </source>
</evidence>
<dbReference type="InterPro" id="IPR003439">
    <property type="entry name" value="ABC_transporter-like_ATP-bd"/>
</dbReference>
<comment type="subcellular location">
    <subcellularLocation>
        <location evidence="1">Cell membrane</location>
        <topology evidence="1">Multi-pass membrane protein</topology>
    </subcellularLocation>
</comment>
<feature type="transmembrane region" description="Helical" evidence="7">
    <location>
        <begin position="31"/>
        <end position="48"/>
    </location>
</feature>
<dbReference type="Pfam" id="PF00664">
    <property type="entry name" value="ABC_membrane"/>
    <property type="match status" value="1"/>
</dbReference>
<dbReference type="RefSeq" id="WP_377769148.1">
    <property type="nucleotide sequence ID" value="NZ_JBHUHO010000001.1"/>
</dbReference>
<dbReference type="InterPro" id="IPR027417">
    <property type="entry name" value="P-loop_NTPase"/>
</dbReference>
<dbReference type="PANTHER" id="PTHR43394">
    <property type="entry name" value="ATP-DEPENDENT PERMEASE MDL1, MITOCHONDRIAL"/>
    <property type="match status" value="1"/>
</dbReference>
<evidence type="ECO:0000313" key="10">
    <source>
        <dbReference type="EMBL" id="MFD2114176.1"/>
    </source>
</evidence>
<dbReference type="InterPro" id="IPR011527">
    <property type="entry name" value="ABC1_TM_dom"/>
</dbReference>
<evidence type="ECO:0000256" key="1">
    <source>
        <dbReference type="ARBA" id="ARBA00004651"/>
    </source>
</evidence>
<comment type="caution">
    <text evidence="10">The sequence shown here is derived from an EMBL/GenBank/DDBJ whole genome shotgun (WGS) entry which is preliminary data.</text>
</comment>
<evidence type="ECO:0000313" key="11">
    <source>
        <dbReference type="Proteomes" id="UP001597362"/>
    </source>
</evidence>
<dbReference type="PROSITE" id="PS50893">
    <property type="entry name" value="ABC_TRANSPORTER_2"/>
    <property type="match status" value="1"/>
</dbReference>
<dbReference type="Pfam" id="PF00005">
    <property type="entry name" value="ABC_tran"/>
    <property type="match status" value="1"/>
</dbReference>